<comment type="caution">
    <text evidence="1">The sequence shown here is derived from an EMBL/GenBank/DDBJ whole genome shotgun (WGS) entry which is preliminary data.</text>
</comment>
<dbReference type="NCBIfam" id="TIGR02678">
    <property type="entry name" value="TIGR02678 family protein"/>
    <property type="match status" value="1"/>
</dbReference>
<proteinExistence type="predicted"/>
<evidence type="ECO:0000313" key="2">
    <source>
        <dbReference type="Proteomes" id="UP001331936"/>
    </source>
</evidence>
<protein>
    <submittedName>
        <fullName evidence="1">TIGR02678 family protein</fullName>
    </submittedName>
</protein>
<evidence type="ECO:0000313" key="1">
    <source>
        <dbReference type="EMBL" id="MEE2034038.1"/>
    </source>
</evidence>
<keyword evidence="2" id="KW-1185">Reference proteome</keyword>
<gene>
    <name evidence="1" type="ORF">Q8814_18280</name>
</gene>
<name>A0ABU7JVI3_9NOCA</name>
<reference evidence="1 2" key="1">
    <citation type="submission" date="2023-08" db="EMBL/GenBank/DDBJ databases">
        <authorList>
            <person name="Girao M."/>
            <person name="Carvalho M.F."/>
        </authorList>
    </citation>
    <scope>NUCLEOTIDE SEQUENCE [LARGE SCALE GENOMIC DNA]</scope>
    <source>
        <strain evidence="1 2">CC-R104</strain>
    </source>
</reference>
<dbReference type="InterPro" id="IPR013494">
    <property type="entry name" value="CHP02678"/>
</dbReference>
<organism evidence="1 2">
    <name type="scientific">Rhodococcus chondri</name>
    <dbReference type="NCBI Taxonomy" id="3065941"/>
    <lineage>
        <taxon>Bacteria</taxon>
        <taxon>Bacillati</taxon>
        <taxon>Actinomycetota</taxon>
        <taxon>Actinomycetes</taxon>
        <taxon>Mycobacteriales</taxon>
        <taxon>Nocardiaceae</taxon>
        <taxon>Rhodococcus</taxon>
    </lineage>
</organism>
<accession>A0ABU7JVI3</accession>
<dbReference type="Pfam" id="PF09661">
    <property type="entry name" value="DUF2398"/>
    <property type="match status" value="1"/>
</dbReference>
<sequence length="383" mass="41115">MTVSGSGTAVGTAAQDAAGRRDAARALLQQPILTAAHDPATFELVRRHATALRSLFSDRLGYTLVVEDSFARLLKSPLAPTAPARPLRRSSGDEFGAITYTYLALLCAALLAPGVGDQVLVSALVEQVRVDAAEQGIAVADTVTERRHLVAALQILLEWGVLTETDGSVGDWADGDAEALFTVTRPVLTQLSARALHDTTGPAELQASPRQYSPRQLLYRTLVENPFTARTDLDPATAEVLIRERSDVARRLDEDFGLVLEVRTEGALAYDPDGDLTDEPFPGVGTVKQAALLLVSKLVEDADPAPGTALHVEGAALDEALRELVSVHARSWRGEYVRDLSALRRDVVSLLHRLALAHSVDDGLLLAAPAARYRFTAPERTAE</sequence>
<dbReference type="RefSeq" id="WP_330153421.1">
    <property type="nucleotide sequence ID" value="NZ_JAUZMZ010000116.1"/>
</dbReference>
<dbReference type="Proteomes" id="UP001331936">
    <property type="component" value="Unassembled WGS sequence"/>
</dbReference>
<dbReference type="EMBL" id="JAUZMZ010000116">
    <property type="protein sequence ID" value="MEE2034038.1"/>
    <property type="molecule type" value="Genomic_DNA"/>
</dbReference>